<sequence>MAPPPSPVHHRGGLEPGCPRGGVMKNRFGAWMALVAATIAAPCLAQVPTAEDFARHAEVSGVALSPSGKYVALAMPAANGTETQLHVVPIDGTGKSQTLRFGSQQHVSDVVWSDDEQIVVSRARMEPLHAMPYSYGELMSTDITGKGQDTLFGYQPDDGNRTGRRKDQGFAHVTKVLQDEPGKVLVEFTCWPRSCGEESPTVVFKVDTLTGNRKQIERSARPASFYFDRGGRPRLRITEQDGTPVMHYRPGADDSWLPVPASLAGYSMDSLRFDGDNDTAYALVSDRQEPAQLYRLSFSKATRTLLIGREDVAVSRLLAAGPNDIPFGVVFDSDKPSVRYVDQGSDWVKLHAGLLKAFPGQMVDILDHSRDGKTLLFHAWSDRNPGAYYLLHREGNRLQLINESMPWIRPEAMSPTRPIEFRSSDGLKLFGFYTAPVGKTGPLPTIVIPHGGPHGVYDAWGYDADAQFLASRGYAVLQVNFRGSGGRGHEFERLGYREWGGRMMDDIADGVRWAMDNKLTDPARVCIYGASFGGYAAMMGPIRHPGMYKCAVGYVGVYDLQVMHQEGDINDTRAGRTYLDRVLGTDPAQLAANSPARNVDKIKVPVLLVQGTLDRRVPMDQFNALKKALDKNGVPAQTLVVKGEGHGFYDPGNRAQLYRTLEAFLDAHIAP</sequence>
<evidence type="ECO:0000313" key="4">
    <source>
        <dbReference type="Proteomes" id="UP001429354"/>
    </source>
</evidence>
<organism evidence="3 4">
    <name type="scientific">Pseudoxanthomonas gei</name>
    <dbReference type="NCBI Taxonomy" id="1383030"/>
    <lineage>
        <taxon>Bacteria</taxon>
        <taxon>Pseudomonadati</taxon>
        <taxon>Pseudomonadota</taxon>
        <taxon>Gammaproteobacteria</taxon>
        <taxon>Lysobacterales</taxon>
        <taxon>Lysobacteraceae</taxon>
        <taxon>Pseudoxanthomonas</taxon>
    </lineage>
</organism>
<dbReference type="Pfam" id="PF00326">
    <property type="entry name" value="Peptidase_S9"/>
    <property type="match status" value="1"/>
</dbReference>
<name>A0ABX0AE89_9GAMM</name>
<dbReference type="Proteomes" id="UP001429354">
    <property type="component" value="Unassembled WGS sequence"/>
</dbReference>
<dbReference type="SUPFAM" id="SSF82171">
    <property type="entry name" value="DPP6 N-terminal domain-like"/>
    <property type="match status" value="1"/>
</dbReference>
<accession>A0ABX0AE89</accession>
<reference evidence="3 4" key="1">
    <citation type="submission" date="2018-07" db="EMBL/GenBank/DDBJ databases">
        <title>Whole genome Sequencing of Pseudoxanthomonas gei KCTC 32298 (T).</title>
        <authorList>
            <person name="Kumar S."/>
            <person name="Bansal K."/>
            <person name="Kaur A."/>
            <person name="Patil P."/>
            <person name="Sharma S."/>
            <person name="Patil P.B."/>
        </authorList>
    </citation>
    <scope>NUCLEOTIDE SEQUENCE [LARGE SCALE GENOMIC DNA]</scope>
    <source>
        <strain evidence="3 4">KCTC 32298</strain>
    </source>
</reference>
<protein>
    <submittedName>
        <fullName evidence="3">S9 family peptidase</fullName>
    </submittedName>
</protein>
<dbReference type="InterPro" id="IPR001375">
    <property type="entry name" value="Peptidase_S9_cat"/>
</dbReference>
<dbReference type="PANTHER" id="PTHR42776">
    <property type="entry name" value="SERINE PEPTIDASE S9 FAMILY MEMBER"/>
    <property type="match status" value="1"/>
</dbReference>
<dbReference type="EMBL" id="QOVG01000010">
    <property type="protein sequence ID" value="NDK39919.1"/>
    <property type="molecule type" value="Genomic_DNA"/>
</dbReference>
<dbReference type="Gene3D" id="3.40.50.1820">
    <property type="entry name" value="alpha/beta hydrolase"/>
    <property type="match status" value="1"/>
</dbReference>
<dbReference type="InterPro" id="IPR029058">
    <property type="entry name" value="AB_hydrolase_fold"/>
</dbReference>
<keyword evidence="1" id="KW-0378">Hydrolase</keyword>
<proteinExistence type="predicted"/>
<dbReference type="SUPFAM" id="SSF53474">
    <property type="entry name" value="alpha/beta-Hydrolases"/>
    <property type="match status" value="1"/>
</dbReference>
<feature type="domain" description="Peptidase S9 prolyl oligopeptidase catalytic" evidence="2">
    <location>
        <begin position="460"/>
        <end position="669"/>
    </location>
</feature>
<keyword evidence="4" id="KW-1185">Reference proteome</keyword>
<dbReference type="PANTHER" id="PTHR42776:SF27">
    <property type="entry name" value="DIPEPTIDYL PEPTIDASE FAMILY MEMBER 6"/>
    <property type="match status" value="1"/>
</dbReference>
<comment type="caution">
    <text evidence="3">The sequence shown here is derived from an EMBL/GenBank/DDBJ whole genome shotgun (WGS) entry which is preliminary data.</text>
</comment>
<evidence type="ECO:0000256" key="1">
    <source>
        <dbReference type="ARBA" id="ARBA00022801"/>
    </source>
</evidence>
<gene>
    <name evidence="3" type="ORF">DT603_13830</name>
</gene>
<evidence type="ECO:0000259" key="2">
    <source>
        <dbReference type="Pfam" id="PF00326"/>
    </source>
</evidence>
<evidence type="ECO:0000313" key="3">
    <source>
        <dbReference type="EMBL" id="NDK39919.1"/>
    </source>
</evidence>